<reference evidence="6" key="1">
    <citation type="submission" date="2016-10" db="EMBL/GenBank/DDBJ databases">
        <authorList>
            <person name="Varghese N."/>
            <person name="Submissions S."/>
        </authorList>
    </citation>
    <scope>NUCLEOTIDE SEQUENCE [LARGE SCALE GENOMIC DNA]</scope>
    <source>
        <strain evidence="6">CGMCC 4.3519</strain>
    </source>
</reference>
<organism evidence="5 6">
    <name type="scientific">Streptomyces radiopugnans</name>
    <dbReference type="NCBI Taxonomy" id="403935"/>
    <lineage>
        <taxon>Bacteria</taxon>
        <taxon>Bacillati</taxon>
        <taxon>Actinomycetota</taxon>
        <taxon>Actinomycetes</taxon>
        <taxon>Kitasatosporales</taxon>
        <taxon>Streptomycetaceae</taxon>
        <taxon>Streptomyces</taxon>
    </lineage>
</organism>
<evidence type="ECO:0000259" key="4">
    <source>
        <dbReference type="PROSITE" id="PS50949"/>
    </source>
</evidence>
<dbReference type="PANTHER" id="PTHR43537">
    <property type="entry name" value="TRANSCRIPTIONAL REGULATOR, GNTR FAMILY"/>
    <property type="match status" value="1"/>
</dbReference>
<dbReference type="Pfam" id="PF07729">
    <property type="entry name" value="FCD"/>
    <property type="match status" value="1"/>
</dbReference>
<dbReference type="STRING" id="403935.SAMN05216481_102112"/>
<dbReference type="InterPro" id="IPR036390">
    <property type="entry name" value="WH_DNA-bd_sf"/>
</dbReference>
<dbReference type="Proteomes" id="UP000199055">
    <property type="component" value="Unassembled WGS sequence"/>
</dbReference>
<evidence type="ECO:0000313" key="6">
    <source>
        <dbReference type="Proteomes" id="UP000199055"/>
    </source>
</evidence>
<evidence type="ECO:0000256" key="1">
    <source>
        <dbReference type="ARBA" id="ARBA00023015"/>
    </source>
</evidence>
<dbReference type="EMBL" id="FOET01000002">
    <property type="protein sequence ID" value="SEP82417.1"/>
    <property type="molecule type" value="Genomic_DNA"/>
</dbReference>
<evidence type="ECO:0000256" key="2">
    <source>
        <dbReference type="ARBA" id="ARBA00023125"/>
    </source>
</evidence>
<dbReference type="AlphaFoldDB" id="A0A1H9B103"/>
<dbReference type="Pfam" id="PF00392">
    <property type="entry name" value="GntR"/>
    <property type="match status" value="1"/>
</dbReference>
<evidence type="ECO:0000313" key="5">
    <source>
        <dbReference type="EMBL" id="SEP82417.1"/>
    </source>
</evidence>
<dbReference type="SMART" id="SM00895">
    <property type="entry name" value="FCD"/>
    <property type="match status" value="1"/>
</dbReference>
<keyword evidence="3" id="KW-0804">Transcription</keyword>
<sequence length="218" mass="23857">MPSDAPSATRVRTNVTSDIREAIMRGDFVPGQRLIEADLTEQFAASRGAVRSALLELAADGLVERVANRGARVRVVPLDEAIEIYEVRMAVEALCAAKAAERIGDAEAEELRSIGSDMRAAVADGDTMRYRQLNQRLHQRIREISGQRTASNVLERLRAQSVRQQFKVATMPGRPQVSLPEHLAIIEAICAGDAEGADRAIRVHLSSVMDAMRKASEN</sequence>
<dbReference type="SUPFAM" id="SSF46785">
    <property type="entry name" value="Winged helix' DNA-binding domain"/>
    <property type="match status" value="1"/>
</dbReference>
<dbReference type="GO" id="GO:0003700">
    <property type="term" value="F:DNA-binding transcription factor activity"/>
    <property type="evidence" value="ECO:0007669"/>
    <property type="project" value="InterPro"/>
</dbReference>
<dbReference type="RefSeq" id="WP_093656016.1">
    <property type="nucleotide sequence ID" value="NZ_FOET01000002.1"/>
</dbReference>
<name>A0A1H9B103_9ACTN</name>
<protein>
    <submittedName>
        <fullName evidence="5">DNA-binding transcriptional regulator, GntR family</fullName>
    </submittedName>
</protein>
<dbReference type="InterPro" id="IPR036388">
    <property type="entry name" value="WH-like_DNA-bd_sf"/>
</dbReference>
<dbReference type="SUPFAM" id="SSF48008">
    <property type="entry name" value="GntR ligand-binding domain-like"/>
    <property type="match status" value="1"/>
</dbReference>
<gene>
    <name evidence="5" type="ORF">SAMN05216481_102112</name>
</gene>
<dbReference type="InterPro" id="IPR000524">
    <property type="entry name" value="Tscrpt_reg_HTH_GntR"/>
</dbReference>
<dbReference type="SMART" id="SM00345">
    <property type="entry name" value="HTH_GNTR"/>
    <property type="match status" value="1"/>
</dbReference>
<proteinExistence type="predicted"/>
<accession>A0A1H9B103</accession>
<evidence type="ECO:0000256" key="3">
    <source>
        <dbReference type="ARBA" id="ARBA00023163"/>
    </source>
</evidence>
<dbReference type="InterPro" id="IPR011711">
    <property type="entry name" value="GntR_C"/>
</dbReference>
<dbReference type="PROSITE" id="PS50949">
    <property type="entry name" value="HTH_GNTR"/>
    <property type="match status" value="1"/>
</dbReference>
<keyword evidence="1" id="KW-0805">Transcription regulation</keyword>
<dbReference type="Gene3D" id="1.20.120.530">
    <property type="entry name" value="GntR ligand-binding domain-like"/>
    <property type="match status" value="1"/>
</dbReference>
<dbReference type="InterPro" id="IPR008920">
    <property type="entry name" value="TF_FadR/GntR_C"/>
</dbReference>
<dbReference type="GO" id="GO:0003677">
    <property type="term" value="F:DNA binding"/>
    <property type="evidence" value="ECO:0007669"/>
    <property type="project" value="UniProtKB-KW"/>
</dbReference>
<dbReference type="CDD" id="cd07377">
    <property type="entry name" value="WHTH_GntR"/>
    <property type="match status" value="1"/>
</dbReference>
<dbReference type="PANTHER" id="PTHR43537:SF24">
    <property type="entry name" value="GLUCONATE OPERON TRANSCRIPTIONAL REPRESSOR"/>
    <property type="match status" value="1"/>
</dbReference>
<keyword evidence="6" id="KW-1185">Reference proteome</keyword>
<keyword evidence="2 5" id="KW-0238">DNA-binding</keyword>
<dbReference type="Gene3D" id="1.10.10.10">
    <property type="entry name" value="Winged helix-like DNA-binding domain superfamily/Winged helix DNA-binding domain"/>
    <property type="match status" value="1"/>
</dbReference>
<feature type="domain" description="HTH gntR-type" evidence="4">
    <location>
        <begin position="9"/>
        <end position="76"/>
    </location>
</feature>